<accession>A0ABX8D5K3</accession>
<gene>
    <name evidence="1" type="ORF">KG103_17120</name>
</gene>
<dbReference type="Proteomes" id="UP000677804">
    <property type="component" value="Chromosome"/>
</dbReference>
<name>A0ABX8D5K3_9CELL</name>
<sequence>MAFASVDVEGLALLIARLEGAASSLQGVCADLTGRANALDVPVRELRKVEHIATWVDGQLPGLRRRLDLARVADTALPIALRGGVVTIVEPVLDARQAEAVGRGLAAELVAIDSTGEQAAVRLRALLARLEGHVGDPDVMSGFYAELGTACTERLAYVVAEMAPGLEAREEWSGRGERDLQVLGRGFAAALHDTDPPAGFAATVAAFGRAPADHDVAWGRLALLQHGTIPTRHLVAFTRANALDALVEDLSTDVRGDVLDGRPAAVGLPHDRMELAFNALATDPDAARLAISAGPGTGVMVERVHAYNARFGVRVDQAFGAALAAGAGVGEDPARHAAATRFAFDAITATARLDGTMWFAREHYAAIATAWAPEMLAGATAEACRVPESTRSRPEGWEDIPGVQPRFYLSLEDTRGFLATFGHTDELSAPFDRAVGELYYGLMANAVRLDATAGNGEQMGRVASRFGSLAGAQYLAQHQVRSEMDAQAQATRDRLGTATGLVLDQVAGPGGLIGTVLWEAGQFGVNQGLDAFVEGDVDASHTGGLEAQAVRVGLLQDAVIAQILVANDSRHAETLPAALRSPTGGLIDPVEIAYSPALEAQFTMWITSTNGSSGEVDTYDVVGQTSDRFLGGFGRVKILFGEP</sequence>
<organism evidence="1 2">
    <name type="scientific">Cellulomonas wangleii</name>
    <dbReference type="NCBI Taxonomy" id="2816956"/>
    <lineage>
        <taxon>Bacteria</taxon>
        <taxon>Bacillati</taxon>
        <taxon>Actinomycetota</taxon>
        <taxon>Actinomycetes</taxon>
        <taxon>Micrococcales</taxon>
        <taxon>Cellulomonadaceae</taxon>
        <taxon>Cellulomonas</taxon>
    </lineage>
</organism>
<keyword evidence="2" id="KW-1185">Reference proteome</keyword>
<evidence type="ECO:0000313" key="2">
    <source>
        <dbReference type="Proteomes" id="UP000677804"/>
    </source>
</evidence>
<protein>
    <submittedName>
        <fullName evidence="1">Uncharacterized protein</fullName>
    </submittedName>
</protein>
<dbReference type="RefSeq" id="WP_207339678.1">
    <property type="nucleotide sequence ID" value="NZ_CP074405.1"/>
</dbReference>
<evidence type="ECO:0000313" key="1">
    <source>
        <dbReference type="EMBL" id="QVI62110.1"/>
    </source>
</evidence>
<dbReference type="EMBL" id="CP074405">
    <property type="protein sequence ID" value="QVI62110.1"/>
    <property type="molecule type" value="Genomic_DNA"/>
</dbReference>
<proteinExistence type="predicted"/>
<reference evidence="1 2" key="1">
    <citation type="submission" date="2021-05" db="EMBL/GenBank/DDBJ databases">
        <title>Novel species in genus Cellulomonas.</title>
        <authorList>
            <person name="Zhang G."/>
        </authorList>
    </citation>
    <scope>NUCLEOTIDE SEQUENCE [LARGE SCALE GENOMIC DNA]</scope>
    <source>
        <strain evidence="2">zg-ZUI222</strain>
    </source>
</reference>